<dbReference type="AlphaFoldDB" id="A0A1I6LJ18"/>
<keyword evidence="4" id="KW-0346">Stress response</keyword>
<keyword evidence="5" id="KW-1185">Reference proteome</keyword>
<reference evidence="4 5" key="1">
    <citation type="submission" date="2016-10" db="EMBL/GenBank/DDBJ databases">
        <authorList>
            <person name="de Groot N.N."/>
        </authorList>
    </citation>
    <scope>NUCLEOTIDE SEQUENCE [LARGE SCALE GENOMIC DNA]</scope>
    <source>
        <strain evidence="4 5">S5-249</strain>
    </source>
</reference>
<evidence type="ECO:0000256" key="2">
    <source>
        <dbReference type="SAM" id="MobiDB-lite"/>
    </source>
</evidence>
<gene>
    <name evidence="4" type="ORF">SAMN05192580_2800</name>
</gene>
<dbReference type="STRING" id="1166337.SAMN05192580_2800"/>
<dbReference type="OrthoDB" id="9797176at2"/>
<dbReference type="InterPro" id="IPR036986">
    <property type="entry name" value="S4_RNA-bd_sf"/>
</dbReference>
<sequence>MRLDKFLWFTRLTKTRTLAQALAAEGHLRIDGRAVDRAHAEVRVGQVLSFPLHGRVRVLRVLALPARRGSAPEAQACYDDLAPPPQAANVSQQAASD</sequence>
<evidence type="ECO:0000256" key="1">
    <source>
        <dbReference type="PROSITE-ProRule" id="PRU00182"/>
    </source>
</evidence>
<dbReference type="SUPFAM" id="SSF55174">
    <property type="entry name" value="Alpha-L RNA-binding motif"/>
    <property type="match status" value="1"/>
</dbReference>
<dbReference type="InterPro" id="IPR002942">
    <property type="entry name" value="S4_RNA-bd"/>
</dbReference>
<keyword evidence="1" id="KW-0694">RNA-binding</keyword>
<evidence type="ECO:0000313" key="4">
    <source>
        <dbReference type="EMBL" id="SFS03465.1"/>
    </source>
</evidence>
<evidence type="ECO:0000313" key="5">
    <source>
        <dbReference type="Proteomes" id="UP000198824"/>
    </source>
</evidence>
<protein>
    <submittedName>
        <fullName evidence="4">Ribosome-associated heat shock protein Hsp15</fullName>
    </submittedName>
</protein>
<dbReference type="CDD" id="cd00165">
    <property type="entry name" value="S4"/>
    <property type="match status" value="1"/>
</dbReference>
<dbReference type="GO" id="GO:0003723">
    <property type="term" value="F:RNA binding"/>
    <property type="evidence" value="ECO:0007669"/>
    <property type="project" value="UniProtKB-KW"/>
</dbReference>
<dbReference type="RefSeq" id="WP_093315518.1">
    <property type="nucleotide sequence ID" value="NZ_FOZG01000002.1"/>
</dbReference>
<evidence type="ECO:0000259" key="3">
    <source>
        <dbReference type="SMART" id="SM00363"/>
    </source>
</evidence>
<proteinExistence type="predicted"/>
<dbReference type="EMBL" id="FOZG01000002">
    <property type="protein sequence ID" value="SFS03465.1"/>
    <property type="molecule type" value="Genomic_DNA"/>
</dbReference>
<accession>A0A1I6LJ18</accession>
<dbReference type="Gene3D" id="3.10.290.10">
    <property type="entry name" value="RNA-binding S4 domain"/>
    <property type="match status" value="1"/>
</dbReference>
<feature type="region of interest" description="Disordered" evidence="2">
    <location>
        <begin position="76"/>
        <end position="97"/>
    </location>
</feature>
<name>A0A1I6LJ18_9SPHN</name>
<dbReference type="PROSITE" id="PS50889">
    <property type="entry name" value="S4"/>
    <property type="match status" value="1"/>
</dbReference>
<feature type="domain" description="RNA-binding S4" evidence="3">
    <location>
        <begin position="1"/>
        <end position="64"/>
    </location>
</feature>
<feature type="compositionally biased region" description="Polar residues" evidence="2">
    <location>
        <begin position="88"/>
        <end position="97"/>
    </location>
</feature>
<dbReference type="Proteomes" id="UP000198824">
    <property type="component" value="Unassembled WGS sequence"/>
</dbReference>
<organism evidence="4 5">
    <name type="scientific">Sphingomonas jatrophae</name>
    <dbReference type="NCBI Taxonomy" id="1166337"/>
    <lineage>
        <taxon>Bacteria</taxon>
        <taxon>Pseudomonadati</taxon>
        <taxon>Pseudomonadota</taxon>
        <taxon>Alphaproteobacteria</taxon>
        <taxon>Sphingomonadales</taxon>
        <taxon>Sphingomonadaceae</taxon>
        <taxon>Sphingomonas</taxon>
    </lineage>
</organism>
<dbReference type="SMART" id="SM00363">
    <property type="entry name" value="S4"/>
    <property type="match status" value="1"/>
</dbReference>
<dbReference type="Pfam" id="PF01479">
    <property type="entry name" value="S4"/>
    <property type="match status" value="1"/>
</dbReference>